<feature type="compositionally biased region" description="Basic and acidic residues" evidence="1">
    <location>
        <begin position="135"/>
        <end position="144"/>
    </location>
</feature>
<evidence type="ECO:0000313" key="3">
    <source>
        <dbReference type="Proteomes" id="UP000288805"/>
    </source>
</evidence>
<gene>
    <name evidence="2" type="ORF">CK203_069029</name>
</gene>
<name>A0A438F0S0_VITVI</name>
<evidence type="ECO:0000256" key="1">
    <source>
        <dbReference type="SAM" id="MobiDB-lite"/>
    </source>
</evidence>
<dbReference type="Proteomes" id="UP000288805">
    <property type="component" value="Unassembled WGS sequence"/>
</dbReference>
<organism evidence="2 3">
    <name type="scientific">Vitis vinifera</name>
    <name type="common">Grape</name>
    <dbReference type="NCBI Taxonomy" id="29760"/>
    <lineage>
        <taxon>Eukaryota</taxon>
        <taxon>Viridiplantae</taxon>
        <taxon>Streptophyta</taxon>
        <taxon>Embryophyta</taxon>
        <taxon>Tracheophyta</taxon>
        <taxon>Spermatophyta</taxon>
        <taxon>Magnoliopsida</taxon>
        <taxon>eudicotyledons</taxon>
        <taxon>Gunneridae</taxon>
        <taxon>Pentapetalae</taxon>
        <taxon>rosids</taxon>
        <taxon>Vitales</taxon>
        <taxon>Vitaceae</taxon>
        <taxon>Viteae</taxon>
        <taxon>Vitis</taxon>
    </lineage>
</organism>
<accession>A0A438F0S0</accession>
<feature type="region of interest" description="Disordered" evidence="1">
    <location>
        <begin position="125"/>
        <end position="144"/>
    </location>
</feature>
<dbReference type="AlphaFoldDB" id="A0A438F0S0"/>
<proteinExistence type="predicted"/>
<reference evidence="2 3" key="1">
    <citation type="journal article" date="2018" name="PLoS Genet.">
        <title>Population sequencing reveals clonal diversity and ancestral inbreeding in the grapevine cultivar Chardonnay.</title>
        <authorList>
            <person name="Roach M.J."/>
            <person name="Johnson D.L."/>
            <person name="Bohlmann J."/>
            <person name="van Vuuren H.J."/>
            <person name="Jones S.J."/>
            <person name="Pretorius I.S."/>
            <person name="Schmidt S.A."/>
            <person name="Borneman A.R."/>
        </authorList>
    </citation>
    <scope>NUCLEOTIDE SEQUENCE [LARGE SCALE GENOMIC DNA]</scope>
    <source>
        <strain evidence="3">cv. Chardonnay</strain>
        <tissue evidence="2">Leaf</tissue>
    </source>
</reference>
<protein>
    <submittedName>
        <fullName evidence="2">Uncharacterized protein</fullName>
    </submittedName>
</protein>
<comment type="caution">
    <text evidence="2">The sequence shown here is derived from an EMBL/GenBank/DDBJ whole genome shotgun (WGS) entry which is preliminary data.</text>
</comment>
<feature type="region of interest" description="Disordered" evidence="1">
    <location>
        <begin position="1"/>
        <end position="23"/>
    </location>
</feature>
<evidence type="ECO:0000313" key="2">
    <source>
        <dbReference type="EMBL" id="RVW53609.1"/>
    </source>
</evidence>
<dbReference type="EMBL" id="QGNW01001142">
    <property type="protein sequence ID" value="RVW53609.1"/>
    <property type="molecule type" value="Genomic_DNA"/>
</dbReference>
<sequence length="144" mass="15954">MEEAKTMKTPMSSSIKLDKDEKGKSIDSTMYRGVIGESQLPIGYRASAQLSRLSRRLAERVTYGMGGPIISTVRGIKICLDLKSICRIFDIALVGLRIGFLTRVFKDVGVDLSKETDFEALSTYDTDDDQSMGRMKFEKAPDGS</sequence>